<reference evidence="1" key="2">
    <citation type="submission" date="2022-01" db="EMBL/GenBank/DDBJ databases">
        <authorList>
            <person name="Yamashiro T."/>
            <person name="Shiraishi A."/>
            <person name="Satake H."/>
            <person name="Nakayama K."/>
        </authorList>
    </citation>
    <scope>NUCLEOTIDE SEQUENCE</scope>
</reference>
<dbReference type="Proteomes" id="UP001151760">
    <property type="component" value="Unassembled WGS sequence"/>
</dbReference>
<evidence type="ECO:0000313" key="1">
    <source>
        <dbReference type="EMBL" id="GJT58521.1"/>
    </source>
</evidence>
<evidence type="ECO:0000313" key="2">
    <source>
        <dbReference type="Proteomes" id="UP001151760"/>
    </source>
</evidence>
<dbReference type="EMBL" id="BQNB010017027">
    <property type="protein sequence ID" value="GJT58521.1"/>
    <property type="molecule type" value="Genomic_DNA"/>
</dbReference>
<reference evidence="1" key="1">
    <citation type="journal article" date="2022" name="Int. J. Mol. Sci.">
        <title>Draft Genome of Tanacetum Coccineum: Genomic Comparison of Closely Related Tanacetum-Family Plants.</title>
        <authorList>
            <person name="Yamashiro T."/>
            <person name="Shiraishi A."/>
            <person name="Nakayama K."/>
            <person name="Satake H."/>
        </authorList>
    </citation>
    <scope>NUCLEOTIDE SEQUENCE</scope>
</reference>
<name>A0ABQ5F575_9ASTR</name>
<organism evidence="1 2">
    <name type="scientific">Tanacetum coccineum</name>
    <dbReference type="NCBI Taxonomy" id="301880"/>
    <lineage>
        <taxon>Eukaryota</taxon>
        <taxon>Viridiplantae</taxon>
        <taxon>Streptophyta</taxon>
        <taxon>Embryophyta</taxon>
        <taxon>Tracheophyta</taxon>
        <taxon>Spermatophyta</taxon>
        <taxon>Magnoliopsida</taxon>
        <taxon>eudicotyledons</taxon>
        <taxon>Gunneridae</taxon>
        <taxon>Pentapetalae</taxon>
        <taxon>asterids</taxon>
        <taxon>campanulids</taxon>
        <taxon>Asterales</taxon>
        <taxon>Asteraceae</taxon>
        <taxon>Asteroideae</taxon>
        <taxon>Anthemideae</taxon>
        <taxon>Anthemidinae</taxon>
        <taxon>Tanacetum</taxon>
    </lineage>
</organism>
<keyword evidence="2" id="KW-1185">Reference proteome</keyword>
<protein>
    <recommendedName>
        <fullName evidence="3">Reverse transcriptase domain-containing protein</fullName>
    </recommendedName>
</protein>
<proteinExistence type="predicted"/>
<accession>A0ABQ5F575</accession>
<evidence type="ECO:0008006" key="3">
    <source>
        <dbReference type="Google" id="ProtNLM"/>
    </source>
</evidence>
<comment type="caution">
    <text evidence="1">The sequence shown here is derived from an EMBL/GenBank/DDBJ whole genome shotgun (WGS) entry which is preliminary data.</text>
</comment>
<sequence>MLDEPLAIPFDEIQIDDKLNFIEELVEIMDREVKRLKQSHISIVNVCWNSKRGPEFTGSVKIKCKRSTLIFSQFLHPWQMLRRIMEIEPDIENMTLNEYSEYKAEMESTFNYQYYHEDIKIDKYHGLPPLHHCFQSAQPYTEDGLVSSNESDEVNIDSMTIAEYELYIAKQELSFEEVFGDLFRMGAKKLKGIKQKEAKVEDSDEGNMDDIWDITIEVVERLRLLLIPTVHTLPEPNPMVQPYVPDLIDDVIQPLIPQTIHTPQPNKDYVAPTTKLILDELLEECGDEILNITLVDEEAHFNPTRNIEELERLIDTDHESSFTEIKDITAKGQKIVITYAYGYVGIIFAYYNNYDIAFSAMT</sequence>
<gene>
    <name evidence="1" type="ORF">Tco_1002054</name>
</gene>